<dbReference type="EMBL" id="JASMQC010000013">
    <property type="protein sequence ID" value="KAK1940909.1"/>
    <property type="molecule type" value="Genomic_DNA"/>
</dbReference>
<feature type="region of interest" description="Disordered" evidence="1">
    <location>
        <begin position="172"/>
        <end position="203"/>
    </location>
</feature>
<protein>
    <submittedName>
        <fullName evidence="2">Uncharacterized protein</fullName>
    </submittedName>
</protein>
<reference evidence="2" key="1">
    <citation type="submission" date="2023-08" db="EMBL/GenBank/DDBJ databases">
        <title>Reference Genome Resource for the Citrus Pathogen Phytophthora citrophthora.</title>
        <authorList>
            <person name="Moller H."/>
            <person name="Coetzee B."/>
            <person name="Rose L.J."/>
            <person name="Van Niekerk J.M."/>
        </authorList>
    </citation>
    <scope>NUCLEOTIDE SEQUENCE</scope>
    <source>
        <strain evidence="2">STE-U-9442</strain>
    </source>
</reference>
<comment type="caution">
    <text evidence="2">The sequence shown here is derived from an EMBL/GenBank/DDBJ whole genome shotgun (WGS) entry which is preliminary data.</text>
</comment>
<keyword evidence="3" id="KW-1185">Reference proteome</keyword>
<name>A0AAD9GM20_9STRA</name>
<evidence type="ECO:0000313" key="3">
    <source>
        <dbReference type="Proteomes" id="UP001259832"/>
    </source>
</evidence>
<feature type="compositionally biased region" description="Acidic residues" evidence="1">
    <location>
        <begin position="524"/>
        <end position="538"/>
    </location>
</feature>
<dbReference type="Proteomes" id="UP001259832">
    <property type="component" value="Unassembled WGS sequence"/>
</dbReference>
<evidence type="ECO:0000313" key="2">
    <source>
        <dbReference type="EMBL" id="KAK1940909.1"/>
    </source>
</evidence>
<feature type="region of interest" description="Disordered" evidence="1">
    <location>
        <begin position="513"/>
        <end position="547"/>
    </location>
</feature>
<dbReference type="AlphaFoldDB" id="A0AAD9GM20"/>
<feature type="region of interest" description="Disordered" evidence="1">
    <location>
        <begin position="1"/>
        <end position="20"/>
    </location>
</feature>
<proteinExistence type="predicted"/>
<evidence type="ECO:0000256" key="1">
    <source>
        <dbReference type="SAM" id="MobiDB-lite"/>
    </source>
</evidence>
<sequence length="547" mass="61784">MGVGKSSKEAPPTTPPLGSSDCMLEQIRALVTTGSLPSDMRLEKEAQRRFWSIMREKLSVNKSSSGLFVLDQIAVAILDDSEDIDSAFTDPVVLLPKPSTQQEAPNAYVHKRFSNMQGLPDTTSLVLGKHKGPVVLLPKPSTQQEAPNAYAHKRFSNTQGLPDIAPLILGKRKVSPPKSSSDGKQKVPSVISKDKTDANMRSPLTPTLKAIPTVFEGPKIGFSPLVLADNTPLTVLQDVEAIHRRAANVNKLCFELAYPWEHSKVWYDPSEYHELHVAHWRFWMENRSHFFDWQLNAPLKTSFSRRLRRKLKQQACTDRLKFLSQCIETWGYYNFLERYEGVENDRLLMWMGGQPGKNSPDAKIYKGPTIQNLSNVYSYDPETYHTRVKNALKPFKLDQGGFLNITSLLEYTNALDPEAKIENRLTDEALAWVRHDVCSNRDPINEWWVGDRLTGVWSKLISSNRIEGLERVQVEKFDKGDYNLPRIPESHISEKLVGYTPLIRCDGSYTAEQATPLKKSEVESSSDSESDVEPDDEMPPPSKKSKS</sequence>
<organism evidence="2 3">
    <name type="scientific">Phytophthora citrophthora</name>
    <dbReference type="NCBI Taxonomy" id="4793"/>
    <lineage>
        <taxon>Eukaryota</taxon>
        <taxon>Sar</taxon>
        <taxon>Stramenopiles</taxon>
        <taxon>Oomycota</taxon>
        <taxon>Peronosporomycetes</taxon>
        <taxon>Peronosporales</taxon>
        <taxon>Peronosporaceae</taxon>
        <taxon>Phytophthora</taxon>
    </lineage>
</organism>
<accession>A0AAD9GM20</accession>
<gene>
    <name evidence="2" type="ORF">P3T76_007615</name>
</gene>